<gene>
    <name evidence="2" type="ORF">E2493_15880</name>
</gene>
<reference evidence="2 3" key="1">
    <citation type="submission" date="2019-03" db="EMBL/GenBank/DDBJ databases">
        <title>Genome sequence of Sphingomonas sp. 17J27-24.</title>
        <authorList>
            <person name="Kim M."/>
            <person name="Maeng S."/>
            <person name="Sathiyaraj S."/>
        </authorList>
    </citation>
    <scope>NUCLEOTIDE SEQUENCE [LARGE SCALE GENOMIC DNA]</scope>
    <source>
        <strain evidence="2 3">17J27-24</strain>
    </source>
</reference>
<evidence type="ECO:0000313" key="2">
    <source>
        <dbReference type="EMBL" id="TFI57191.1"/>
    </source>
</evidence>
<feature type="domain" description="Asparagine synthetase" evidence="1">
    <location>
        <begin position="1"/>
        <end position="50"/>
    </location>
</feature>
<name>A0A4Y8ZMH5_9SPHN</name>
<accession>A0A4Y8ZMH5</accession>
<dbReference type="Proteomes" id="UP000298213">
    <property type="component" value="Unassembled WGS sequence"/>
</dbReference>
<dbReference type="Pfam" id="PF00733">
    <property type="entry name" value="Asn_synthase"/>
    <property type="match status" value="1"/>
</dbReference>
<keyword evidence="3" id="KW-1185">Reference proteome</keyword>
<dbReference type="AlphaFoldDB" id="A0A4Y8ZMH5"/>
<sequence>AEALLDRTSMREDGYFDPAIVHRRWEDHLSGRRDSTPALWAVLMFQAWLRDAKQS</sequence>
<dbReference type="InterPro" id="IPR001962">
    <property type="entry name" value="Asn_synthase"/>
</dbReference>
<proteinExistence type="predicted"/>
<dbReference type="EMBL" id="SPDV01000035">
    <property type="protein sequence ID" value="TFI57191.1"/>
    <property type="molecule type" value="Genomic_DNA"/>
</dbReference>
<protein>
    <recommendedName>
        <fullName evidence="1">Asparagine synthetase domain-containing protein</fullName>
    </recommendedName>
</protein>
<organism evidence="2 3">
    <name type="scientific">Sphingomonas parva</name>
    <dbReference type="NCBI Taxonomy" id="2555898"/>
    <lineage>
        <taxon>Bacteria</taxon>
        <taxon>Pseudomonadati</taxon>
        <taxon>Pseudomonadota</taxon>
        <taxon>Alphaproteobacteria</taxon>
        <taxon>Sphingomonadales</taxon>
        <taxon>Sphingomonadaceae</taxon>
        <taxon>Sphingomonas</taxon>
    </lineage>
</organism>
<dbReference type="GO" id="GO:0004066">
    <property type="term" value="F:asparagine synthase (glutamine-hydrolyzing) activity"/>
    <property type="evidence" value="ECO:0007669"/>
    <property type="project" value="InterPro"/>
</dbReference>
<feature type="non-terminal residue" evidence="2">
    <location>
        <position position="1"/>
    </location>
</feature>
<dbReference type="RefSeq" id="WP_135088586.1">
    <property type="nucleotide sequence ID" value="NZ_SPDV01000035.1"/>
</dbReference>
<evidence type="ECO:0000313" key="3">
    <source>
        <dbReference type="Proteomes" id="UP000298213"/>
    </source>
</evidence>
<dbReference type="GO" id="GO:0006529">
    <property type="term" value="P:asparagine biosynthetic process"/>
    <property type="evidence" value="ECO:0007669"/>
    <property type="project" value="InterPro"/>
</dbReference>
<evidence type="ECO:0000259" key="1">
    <source>
        <dbReference type="Pfam" id="PF00733"/>
    </source>
</evidence>
<comment type="caution">
    <text evidence="2">The sequence shown here is derived from an EMBL/GenBank/DDBJ whole genome shotgun (WGS) entry which is preliminary data.</text>
</comment>